<keyword evidence="5" id="KW-1185">Reference proteome</keyword>
<keyword evidence="2 3" id="KW-0663">Pyridoxal phosphate</keyword>
<dbReference type="PANTHER" id="PTHR11808:SF85">
    <property type="entry name" value="CYSTATHIONINE GAMMA-LYASE-RELATED"/>
    <property type="match status" value="1"/>
</dbReference>
<evidence type="ECO:0000256" key="2">
    <source>
        <dbReference type="ARBA" id="ARBA00022898"/>
    </source>
</evidence>
<evidence type="ECO:0000256" key="3">
    <source>
        <dbReference type="RuleBase" id="RU362118"/>
    </source>
</evidence>
<accession>A0ABP5HHQ9</accession>
<gene>
    <name evidence="4" type="primary">megL</name>
    <name evidence="4" type="ORF">GCM10009801_27960</name>
</gene>
<dbReference type="SUPFAM" id="SSF53383">
    <property type="entry name" value="PLP-dependent transferases"/>
    <property type="match status" value="1"/>
</dbReference>
<dbReference type="Proteomes" id="UP001500016">
    <property type="component" value="Unassembled WGS sequence"/>
</dbReference>
<dbReference type="Gene3D" id="3.90.1150.10">
    <property type="entry name" value="Aspartate Aminotransferase, domain 1"/>
    <property type="match status" value="1"/>
</dbReference>
<evidence type="ECO:0000313" key="5">
    <source>
        <dbReference type="Proteomes" id="UP001500016"/>
    </source>
</evidence>
<protein>
    <submittedName>
        <fullName evidence="4">Methionine gamma-lyase</fullName>
    </submittedName>
</protein>
<organism evidence="4 5">
    <name type="scientific">Streptomyces albiaxialis</name>
    <dbReference type="NCBI Taxonomy" id="329523"/>
    <lineage>
        <taxon>Bacteria</taxon>
        <taxon>Bacillati</taxon>
        <taxon>Actinomycetota</taxon>
        <taxon>Actinomycetes</taxon>
        <taxon>Kitasatosporales</taxon>
        <taxon>Streptomycetaceae</taxon>
        <taxon>Streptomyces</taxon>
    </lineage>
</organism>
<sequence>MTHHADPTRHRAHTRAVHAPVVRPEGSTPLTTPLYQGHLFSFDSADELVAAFDGPDGAFLYGRYGNPTVRAFEEAVAGLEGGGTALAAASGMGTISTTLHALLSPGDHVIAQESLYGGTYALLTDLAERWGVEVTYVSGRDAEEVRGALRPRTRVLYLETISNPMTCVADIPALAGALKDDGSGVLTVVDNTFASPLLCRPLEHGADIVLHSATKYLGGHADLIGGVAVFKDPEVHRRVWRQSLEHGAVFDPFAAWLALRGTQTLGLRVERHSANAQALAERLDGHPAVTAVHYPGLPSHPDHEVARRLLSGCGGLLSFDVAGGRDAGRKVMDALRLASRNASLGDVRTFVMHPATTSHRQLTPEALAAAGIGEGTIRLSVGIEHVDDLWEDLQDALR</sequence>
<reference evidence="5" key="1">
    <citation type="journal article" date="2019" name="Int. J. Syst. Evol. Microbiol.">
        <title>The Global Catalogue of Microorganisms (GCM) 10K type strain sequencing project: providing services to taxonomists for standard genome sequencing and annotation.</title>
        <authorList>
            <consortium name="The Broad Institute Genomics Platform"/>
            <consortium name="The Broad Institute Genome Sequencing Center for Infectious Disease"/>
            <person name="Wu L."/>
            <person name="Ma J."/>
        </authorList>
    </citation>
    <scope>NUCLEOTIDE SEQUENCE [LARGE SCALE GENOMIC DNA]</scope>
    <source>
        <strain evidence="5">JCM 15478</strain>
    </source>
</reference>
<evidence type="ECO:0000313" key="4">
    <source>
        <dbReference type="EMBL" id="GAA2074186.1"/>
    </source>
</evidence>
<dbReference type="Gene3D" id="3.40.640.10">
    <property type="entry name" value="Type I PLP-dependent aspartate aminotransferase-like (Major domain)"/>
    <property type="match status" value="1"/>
</dbReference>
<dbReference type="Pfam" id="PF01053">
    <property type="entry name" value="Cys_Met_Meta_PP"/>
    <property type="match status" value="1"/>
</dbReference>
<dbReference type="EMBL" id="BAAAPE010000007">
    <property type="protein sequence ID" value="GAA2074186.1"/>
    <property type="molecule type" value="Genomic_DNA"/>
</dbReference>
<evidence type="ECO:0000256" key="1">
    <source>
        <dbReference type="ARBA" id="ARBA00001933"/>
    </source>
</evidence>
<dbReference type="RefSeq" id="WP_344527681.1">
    <property type="nucleotide sequence ID" value="NZ_BAAAPE010000007.1"/>
</dbReference>
<dbReference type="CDD" id="cd00614">
    <property type="entry name" value="CGS_like"/>
    <property type="match status" value="1"/>
</dbReference>
<dbReference type="InterPro" id="IPR015422">
    <property type="entry name" value="PyrdxlP-dep_Trfase_small"/>
</dbReference>
<comment type="caution">
    <text evidence="4">The sequence shown here is derived from an EMBL/GenBank/DDBJ whole genome shotgun (WGS) entry which is preliminary data.</text>
</comment>
<dbReference type="InterPro" id="IPR000277">
    <property type="entry name" value="Cys/Met-Metab_PyrdxlP-dep_enz"/>
</dbReference>
<dbReference type="InterPro" id="IPR015424">
    <property type="entry name" value="PyrdxlP-dep_Trfase"/>
</dbReference>
<dbReference type="InterPro" id="IPR015421">
    <property type="entry name" value="PyrdxlP-dep_Trfase_major"/>
</dbReference>
<comment type="cofactor">
    <cofactor evidence="1 3">
        <name>pyridoxal 5'-phosphate</name>
        <dbReference type="ChEBI" id="CHEBI:597326"/>
    </cofactor>
</comment>
<proteinExistence type="inferred from homology"/>
<dbReference type="PIRSF" id="PIRSF001434">
    <property type="entry name" value="CGS"/>
    <property type="match status" value="1"/>
</dbReference>
<dbReference type="PANTHER" id="PTHR11808">
    <property type="entry name" value="TRANS-SULFURATION ENZYME FAMILY MEMBER"/>
    <property type="match status" value="1"/>
</dbReference>
<name>A0ABP5HHQ9_9ACTN</name>
<comment type="similarity">
    <text evidence="3">Belongs to the trans-sulfuration enzymes family.</text>
</comment>